<organism evidence="2 3">
    <name type="scientific">Sphingobium yanoikuyae</name>
    <name type="common">Sphingomonas yanoikuyae</name>
    <dbReference type="NCBI Taxonomy" id="13690"/>
    <lineage>
        <taxon>Bacteria</taxon>
        <taxon>Pseudomonadati</taxon>
        <taxon>Pseudomonadota</taxon>
        <taxon>Alphaproteobacteria</taxon>
        <taxon>Sphingomonadales</taxon>
        <taxon>Sphingomonadaceae</taxon>
        <taxon>Sphingobium</taxon>
    </lineage>
</organism>
<name>A0A6M4G4W8_SPHYA</name>
<reference evidence="2 3" key="1">
    <citation type="submission" date="2020-04" db="EMBL/GenBank/DDBJ databases">
        <title>The Whole Genome Analysis of High salt-tolerant Sphingobium yanoikuyae YC-XJ2 with Aryl organophosphorus flame retardants (aryl-OPFRs)-degrading capacity and characteristics of Related phosphotriesterase.</title>
        <authorList>
            <person name="Li X."/>
        </authorList>
    </citation>
    <scope>NUCLEOTIDE SEQUENCE [LARGE SCALE GENOMIC DNA]</scope>
    <source>
        <strain evidence="2 3">YC-XJ2</strain>
    </source>
</reference>
<dbReference type="GO" id="GO:0009307">
    <property type="term" value="P:DNA restriction-modification system"/>
    <property type="evidence" value="ECO:0007669"/>
    <property type="project" value="InterPro"/>
</dbReference>
<dbReference type="GO" id="GO:0003677">
    <property type="term" value="F:DNA binding"/>
    <property type="evidence" value="ECO:0007669"/>
    <property type="project" value="InterPro"/>
</dbReference>
<dbReference type="Proteomes" id="UP000502611">
    <property type="component" value="Chromosome"/>
</dbReference>
<evidence type="ECO:0000313" key="3">
    <source>
        <dbReference type="Proteomes" id="UP000502611"/>
    </source>
</evidence>
<feature type="domain" description="HTH cro/C1-type" evidence="1">
    <location>
        <begin position="6"/>
        <end position="58"/>
    </location>
</feature>
<dbReference type="AlphaFoldDB" id="A0A6M4G4W8"/>
<dbReference type="SUPFAM" id="SSF47413">
    <property type="entry name" value="lambda repressor-like DNA-binding domains"/>
    <property type="match status" value="2"/>
</dbReference>
<dbReference type="CDD" id="cd00093">
    <property type="entry name" value="HTH_XRE"/>
    <property type="match status" value="2"/>
</dbReference>
<dbReference type="Pfam" id="PF05869">
    <property type="entry name" value="Dam"/>
    <property type="match status" value="1"/>
</dbReference>
<dbReference type="PROSITE" id="PS50943">
    <property type="entry name" value="HTH_CROC1"/>
    <property type="match status" value="2"/>
</dbReference>
<proteinExistence type="predicted"/>
<dbReference type="InterPro" id="IPR010982">
    <property type="entry name" value="Lambda_DNA-bd_dom_sf"/>
</dbReference>
<dbReference type="RefSeq" id="WP_169860617.1">
    <property type="nucleotide sequence ID" value="NZ_CP053021.1"/>
</dbReference>
<dbReference type="EMBL" id="CP053021">
    <property type="protein sequence ID" value="QJR01956.1"/>
    <property type="molecule type" value="Genomic_DNA"/>
</dbReference>
<accession>A0A6M4G4W8</accession>
<dbReference type="SMART" id="SM00530">
    <property type="entry name" value="HTH_XRE"/>
    <property type="match status" value="2"/>
</dbReference>
<dbReference type="GO" id="GO:0009007">
    <property type="term" value="F:site-specific DNA-methyltransferase (adenine-specific) activity"/>
    <property type="evidence" value="ECO:0007669"/>
    <property type="project" value="InterPro"/>
</dbReference>
<feature type="domain" description="HTH cro/C1-type" evidence="1">
    <location>
        <begin position="68"/>
        <end position="102"/>
    </location>
</feature>
<dbReference type="Pfam" id="PF01381">
    <property type="entry name" value="HTH_3"/>
    <property type="match status" value="2"/>
</dbReference>
<evidence type="ECO:0000259" key="1">
    <source>
        <dbReference type="PROSITE" id="PS50943"/>
    </source>
</evidence>
<protein>
    <submittedName>
        <fullName evidence="2">Helix-turn-helix domain-containing protein</fullName>
    </submittedName>
</protein>
<dbReference type="Gene3D" id="1.10.260.40">
    <property type="entry name" value="lambda repressor-like DNA-binding domains"/>
    <property type="match status" value="2"/>
</dbReference>
<dbReference type="InterPro" id="IPR008593">
    <property type="entry name" value="Dam_MeTrfase"/>
</dbReference>
<evidence type="ECO:0000313" key="2">
    <source>
        <dbReference type="EMBL" id="QJR01956.1"/>
    </source>
</evidence>
<sequence length="296" mass="32921">MLLEEIKKARRSKGLTQRDLAEGLNTSVKAIARLENGVGTMPLLIRVMDALQYRVAGLAAGRSFVEQLIARRKNLGWTMVQAAERAAISRTTLASIERGEASVAALMKYWSVIGQNARAREPERIHWNIAQAQDKDARFTPPSLMAHIYDAFGSIDLDPCGHPDSPVITDRRICLQEGGDGLAEPWCAALVWMNPPFSAMLKWLRKAEEEWLAGRAKTIVCLVPARSESAYFHDRLTKVSDILLIRGRIRFLTKEGPLPGAPFPLMLVVFGARPGQIERLAELVEGQWLTRTKEAA</sequence>
<gene>
    <name evidence="2" type="ORF">HH800_06925</name>
</gene>
<dbReference type="InterPro" id="IPR001387">
    <property type="entry name" value="Cro/C1-type_HTH"/>
</dbReference>